<dbReference type="Gene3D" id="1.10.287.110">
    <property type="entry name" value="DnaJ domain"/>
    <property type="match status" value="1"/>
</dbReference>
<feature type="compositionally biased region" description="Basic and acidic residues" evidence="1">
    <location>
        <begin position="155"/>
        <end position="168"/>
    </location>
</feature>
<gene>
    <name evidence="3" type="ORF">GTHE00462_LOCUS40604</name>
</gene>
<feature type="domain" description="J" evidence="2">
    <location>
        <begin position="6"/>
        <end position="73"/>
    </location>
</feature>
<proteinExistence type="predicted"/>
<dbReference type="PRINTS" id="PR00625">
    <property type="entry name" value="JDOMAIN"/>
</dbReference>
<evidence type="ECO:0000256" key="1">
    <source>
        <dbReference type="SAM" id="MobiDB-lite"/>
    </source>
</evidence>
<dbReference type="SUPFAM" id="SSF46565">
    <property type="entry name" value="Chaperone J-domain"/>
    <property type="match status" value="1"/>
</dbReference>
<sequence>MEELFAAHRRLGVAVNSTDDELKRAFRRLALQHHPDRAKVSSEACSRQFLEAQRAYEMICDYRKRRQLAREYAAKGPSPATAEMHQAAAASAAASRAPRVMSNMTAAMAAGAIVCAGVYMGTLKYRCAMPFTTLCPAEEEQVCQEGSGETLVRELRGEGRRGSSERMTSKRHLRTF</sequence>
<name>A0A7S4ULT0_GUITH</name>
<feature type="region of interest" description="Disordered" evidence="1">
    <location>
        <begin position="155"/>
        <end position="176"/>
    </location>
</feature>
<dbReference type="Pfam" id="PF00226">
    <property type="entry name" value="DnaJ"/>
    <property type="match status" value="1"/>
</dbReference>
<protein>
    <recommendedName>
        <fullName evidence="2">J domain-containing protein</fullName>
    </recommendedName>
</protein>
<dbReference type="InterPro" id="IPR050817">
    <property type="entry name" value="DjlA_DnaK_co-chaperone"/>
</dbReference>
<dbReference type="CDD" id="cd06257">
    <property type="entry name" value="DnaJ"/>
    <property type="match status" value="1"/>
</dbReference>
<organism evidence="3">
    <name type="scientific">Guillardia theta</name>
    <name type="common">Cryptophyte</name>
    <name type="synonym">Cryptomonas phi</name>
    <dbReference type="NCBI Taxonomy" id="55529"/>
    <lineage>
        <taxon>Eukaryota</taxon>
        <taxon>Cryptophyceae</taxon>
        <taxon>Pyrenomonadales</taxon>
        <taxon>Geminigeraceae</taxon>
        <taxon>Guillardia</taxon>
    </lineage>
</organism>
<dbReference type="InterPro" id="IPR001623">
    <property type="entry name" value="DnaJ_domain"/>
</dbReference>
<evidence type="ECO:0000259" key="2">
    <source>
        <dbReference type="PROSITE" id="PS50076"/>
    </source>
</evidence>
<accession>A0A7S4ULT0</accession>
<dbReference type="AlphaFoldDB" id="A0A7S4ULT0"/>
<dbReference type="PROSITE" id="PS50076">
    <property type="entry name" value="DNAJ_2"/>
    <property type="match status" value="1"/>
</dbReference>
<dbReference type="InterPro" id="IPR036869">
    <property type="entry name" value="J_dom_sf"/>
</dbReference>
<dbReference type="PANTHER" id="PTHR24074">
    <property type="entry name" value="CO-CHAPERONE PROTEIN DJLA"/>
    <property type="match status" value="1"/>
</dbReference>
<reference evidence="3" key="1">
    <citation type="submission" date="2021-01" db="EMBL/GenBank/DDBJ databases">
        <authorList>
            <person name="Corre E."/>
            <person name="Pelletier E."/>
            <person name="Niang G."/>
            <person name="Scheremetjew M."/>
            <person name="Finn R."/>
            <person name="Kale V."/>
            <person name="Holt S."/>
            <person name="Cochrane G."/>
            <person name="Meng A."/>
            <person name="Brown T."/>
            <person name="Cohen L."/>
        </authorList>
    </citation>
    <scope>NUCLEOTIDE SEQUENCE</scope>
    <source>
        <strain evidence="3">CCMP 2712</strain>
    </source>
</reference>
<dbReference type="EMBL" id="HBKN01052023">
    <property type="protein sequence ID" value="CAE2342717.1"/>
    <property type="molecule type" value="Transcribed_RNA"/>
</dbReference>
<dbReference type="SMART" id="SM00271">
    <property type="entry name" value="DnaJ"/>
    <property type="match status" value="1"/>
</dbReference>
<evidence type="ECO:0000313" key="3">
    <source>
        <dbReference type="EMBL" id="CAE2342717.1"/>
    </source>
</evidence>